<dbReference type="AlphaFoldDB" id="A0A5B0RFQ4"/>
<feature type="compositionally biased region" description="Low complexity" evidence="1">
    <location>
        <begin position="224"/>
        <end position="238"/>
    </location>
</feature>
<evidence type="ECO:0000313" key="2">
    <source>
        <dbReference type="EMBL" id="KAA1124666.1"/>
    </source>
</evidence>
<organism evidence="2 3">
    <name type="scientific">Puccinia graminis f. sp. tritici</name>
    <dbReference type="NCBI Taxonomy" id="56615"/>
    <lineage>
        <taxon>Eukaryota</taxon>
        <taxon>Fungi</taxon>
        <taxon>Dikarya</taxon>
        <taxon>Basidiomycota</taxon>
        <taxon>Pucciniomycotina</taxon>
        <taxon>Pucciniomycetes</taxon>
        <taxon>Pucciniales</taxon>
        <taxon>Pucciniaceae</taxon>
        <taxon>Puccinia</taxon>
    </lineage>
</organism>
<feature type="compositionally biased region" description="Basic residues" evidence="1">
    <location>
        <begin position="98"/>
        <end position="107"/>
    </location>
</feature>
<accession>A0A5B0RFQ4</accession>
<feature type="region of interest" description="Disordered" evidence="1">
    <location>
        <begin position="88"/>
        <end position="147"/>
    </location>
</feature>
<name>A0A5B0RFQ4_PUCGR</name>
<evidence type="ECO:0000313" key="3">
    <source>
        <dbReference type="Proteomes" id="UP000325313"/>
    </source>
</evidence>
<dbReference type="EMBL" id="VDEP01000203">
    <property type="protein sequence ID" value="KAA1124666.1"/>
    <property type="molecule type" value="Genomic_DNA"/>
</dbReference>
<sequence length="271" mass="29209">MLNRRPGGSLCAARKEKQQAQQTASLYKPGILFALHLPRFLLLTSLPLLRPSQQIVPHKPTSVKFRTPSPWIHACYLMYMSMAGARNTAQAAPTEGRRSRRRGRRSSHARDRQPAPAAPAPAPPAPAQPAQPIVPNPLLGDPRPQGVKLPFVDREAKAKAHQDLRSQALCLPTAHPAGARHPRVYTLIGRGNLCDSPQRGTPSRPAESSQEVPPQTESLPAQLIPAPASVIPAPAPVSQVGPSRRERTQGRTDPYAGSRANRARGPAAQGN</sequence>
<feature type="compositionally biased region" description="Pro residues" evidence="1">
    <location>
        <begin position="116"/>
        <end position="135"/>
    </location>
</feature>
<comment type="caution">
    <text evidence="2">The sequence shown here is derived from an EMBL/GenBank/DDBJ whole genome shotgun (WGS) entry which is preliminary data.</text>
</comment>
<feature type="compositionally biased region" description="Polar residues" evidence="1">
    <location>
        <begin position="198"/>
        <end position="219"/>
    </location>
</feature>
<gene>
    <name evidence="2" type="ORF">PGTUg99_027737</name>
</gene>
<dbReference type="Proteomes" id="UP000325313">
    <property type="component" value="Unassembled WGS sequence"/>
</dbReference>
<evidence type="ECO:0000256" key="1">
    <source>
        <dbReference type="SAM" id="MobiDB-lite"/>
    </source>
</evidence>
<proteinExistence type="predicted"/>
<feature type="region of interest" description="Disordered" evidence="1">
    <location>
        <begin position="190"/>
        <end position="271"/>
    </location>
</feature>
<protein>
    <submittedName>
        <fullName evidence="2">Uncharacterized protein</fullName>
    </submittedName>
</protein>
<reference evidence="2 3" key="1">
    <citation type="submission" date="2019-05" db="EMBL/GenBank/DDBJ databases">
        <title>Emergence of the Ug99 lineage of the wheat stem rust pathogen through somatic hybridization.</title>
        <authorList>
            <person name="Li F."/>
            <person name="Upadhyaya N.M."/>
            <person name="Sperschneider J."/>
            <person name="Matny O."/>
            <person name="Nguyen-Phuc H."/>
            <person name="Mago R."/>
            <person name="Raley C."/>
            <person name="Miller M.E."/>
            <person name="Silverstein K.A.T."/>
            <person name="Henningsen E."/>
            <person name="Hirsch C.D."/>
            <person name="Visser B."/>
            <person name="Pretorius Z.A."/>
            <person name="Steffenson B.J."/>
            <person name="Schwessinger B."/>
            <person name="Dodds P.N."/>
            <person name="Figueroa M."/>
        </authorList>
    </citation>
    <scope>NUCLEOTIDE SEQUENCE [LARGE SCALE GENOMIC DNA]</scope>
    <source>
        <strain evidence="2 3">Ug99</strain>
    </source>
</reference>